<evidence type="ECO:0000256" key="1">
    <source>
        <dbReference type="SAM" id="Phobius"/>
    </source>
</evidence>
<dbReference type="EMBL" id="JBHRWW010000019">
    <property type="protein sequence ID" value="MFC3690245.1"/>
    <property type="molecule type" value="Genomic_DNA"/>
</dbReference>
<sequence>MRGKPYGKARLVRTATRAVTALVLLAVALTAVVLLITDLLFPR</sequence>
<keyword evidence="1" id="KW-0472">Membrane</keyword>
<proteinExistence type="predicted"/>
<protein>
    <submittedName>
        <fullName evidence="2">Uncharacterized protein</fullName>
    </submittedName>
</protein>
<keyword evidence="1" id="KW-1133">Transmembrane helix</keyword>
<reference evidence="3" key="1">
    <citation type="journal article" date="2019" name="Int. J. Syst. Evol. Microbiol.">
        <title>The Global Catalogue of Microorganisms (GCM) 10K type strain sequencing project: providing services to taxonomists for standard genome sequencing and annotation.</title>
        <authorList>
            <consortium name="The Broad Institute Genomics Platform"/>
            <consortium name="The Broad Institute Genome Sequencing Center for Infectious Disease"/>
            <person name="Wu L."/>
            <person name="Ma J."/>
        </authorList>
    </citation>
    <scope>NUCLEOTIDE SEQUENCE [LARGE SCALE GENOMIC DNA]</scope>
    <source>
        <strain evidence="3">NCAIM B.02333</strain>
    </source>
</reference>
<name>A0ABV7WK36_9MICO</name>
<keyword evidence="1" id="KW-0812">Transmembrane</keyword>
<evidence type="ECO:0000313" key="3">
    <source>
        <dbReference type="Proteomes" id="UP001595685"/>
    </source>
</evidence>
<gene>
    <name evidence="2" type="ORF">ACFOLH_18010</name>
</gene>
<dbReference type="RefSeq" id="WP_340289232.1">
    <property type="nucleotide sequence ID" value="NZ_JBBEOI010000006.1"/>
</dbReference>
<feature type="transmembrane region" description="Helical" evidence="1">
    <location>
        <begin position="21"/>
        <end position="41"/>
    </location>
</feature>
<evidence type="ECO:0000313" key="2">
    <source>
        <dbReference type="EMBL" id="MFC3690245.1"/>
    </source>
</evidence>
<dbReference type="Proteomes" id="UP001595685">
    <property type="component" value="Unassembled WGS sequence"/>
</dbReference>
<accession>A0ABV7WK36</accession>
<organism evidence="2 3">
    <name type="scientific">Aquipuribacter hungaricus</name>
    <dbReference type="NCBI Taxonomy" id="545624"/>
    <lineage>
        <taxon>Bacteria</taxon>
        <taxon>Bacillati</taxon>
        <taxon>Actinomycetota</taxon>
        <taxon>Actinomycetes</taxon>
        <taxon>Micrococcales</taxon>
        <taxon>Intrasporangiaceae</taxon>
        <taxon>Aquipuribacter</taxon>
    </lineage>
</organism>
<comment type="caution">
    <text evidence="2">The sequence shown here is derived from an EMBL/GenBank/DDBJ whole genome shotgun (WGS) entry which is preliminary data.</text>
</comment>
<keyword evidence="3" id="KW-1185">Reference proteome</keyword>